<dbReference type="UniPathway" id="UPA00071"/>
<dbReference type="Gene3D" id="3.90.550.10">
    <property type="entry name" value="Spore Coat Polysaccharide Biosynthesis Protein SpsA, Chain A"/>
    <property type="match status" value="1"/>
</dbReference>
<comment type="similarity">
    <text evidence="5">Belongs to the CofC family.</text>
</comment>
<dbReference type="GO" id="GO:0043814">
    <property type="term" value="F:phospholactate guanylyltransferase activity"/>
    <property type="evidence" value="ECO:0007669"/>
    <property type="project" value="InterPro"/>
</dbReference>
<dbReference type="EC" id="2.7.7.105" evidence="5"/>
<dbReference type="GO" id="GO:0005525">
    <property type="term" value="F:GTP binding"/>
    <property type="evidence" value="ECO:0007669"/>
    <property type="project" value="UniProtKB-KW"/>
</dbReference>
<feature type="binding site" evidence="5">
    <location>
        <position position="154"/>
    </location>
    <ligand>
        <name>phosphoenolpyruvate</name>
        <dbReference type="ChEBI" id="CHEBI:58702"/>
    </ligand>
</feature>
<accession>A0A5Q3QB60</accession>
<evidence type="ECO:0000313" key="8">
    <source>
        <dbReference type="Proteomes" id="UP000371041"/>
    </source>
</evidence>
<feature type="domain" description="MobA-like NTP transferase" evidence="6">
    <location>
        <begin position="41"/>
        <end position="149"/>
    </location>
</feature>
<evidence type="ECO:0000256" key="5">
    <source>
        <dbReference type="HAMAP-Rule" id="MF_02114"/>
    </source>
</evidence>
<dbReference type="Pfam" id="PF12804">
    <property type="entry name" value="NTP_transf_3"/>
    <property type="match status" value="1"/>
</dbReference>
<dbReference type="AlphaFoldDB" id="A0A5Q3QB60"/>
<dbReference type="GO" id="GO:0052645">
    <property type="term" value="P:F420-0 metabolic process"/>
    <property type="evidence" value="ECO:0007669"/>
    <property type="project" value="UniProtKB-UniRule"/>
</dbReference>
<dbReference type="RefSeq" id="WP_154077667.1">
    <property type="nucleotide sequence ID" value="NZ_CP045929.1"/>
</dbReference>
<comment type="catalytic activity">
    <reaction evidence="5">
        <text>phosphoenolpyruvate + GTP + H(+) = enolpyruvoyl-2-diphospho-5'-guanosine + diphosphate</text>
        <dbReference type="Rhea" id="RHEA:30519"/>
        <dbReference type="ChEBI" id="CHEBI:15378"/>
        <dbReference type="ChEBI" id="CHEBI:33019"/>
        <dbReference type="ChEBI" id="CHEBI:37565"/>
        <dbReference type="ChEBI" id="CHEBI:58702"/>
        <dbReference type="ChEBI" id="CHEBI:143701"/>
        <dbReference type="EC" id="2.7.7.105"/>
    </reaction>
</comment>
<keyword evidence="1 5" id="KW-0808">Transferase</keyword>
<protein>
    <recommendedName>
        <fullName evidence="5">Phosphoenolpyruvate guanylyltransferase</fullName>
        <shortName evidence="5">PEP guanylyltransferase</shortName>
        <ecNumber evidence="5">2.7.7.105</ecNumber>
    </recommendedName>
</protein>
<dbReference type="InterPro" id="IPR025877">
    <property type="entry name" value="MobA-like_NTP_Trfase"/>
</dbReference>
<feature type="binding site" evidence="5">
    <location>
        <position position="157"/>
    </location>
    <ligand>
        <name>phosphoenolpyruvate</name>
        <dbReference type="ChEBI" id="CHEBI:58702"/>
    </ligand>
</feature>
<dbReference type="EMBL" id="CP045929">
    <property type="protein sequence ID" value="QGK71090.1"/>
    <property type="molecule type" value="Genomic_DNA"/>
</dbReference>
<dbReference type="NCBIfam" id="TIGR03552">
    <property type="entry name" value="F420_cofC"/>
    <property type="match status" value="1"/>
</dbReference>
<comment type="function">
    <text evidence="5">Guanylyltransferase that catalyzes the activation of phosphoenolpyruvate (PEP) as enolpyruvoyl-2-diphospho-5'-guanosine, via the condensation of PEP with GTP. It is involved in the biosynthesis of coenzyme F420, a hydride carrier cofactor.</text>
</comment>
<feature type="binding site" evidence="5">
    <location>
        <position position="138"/>
    </location>
    <ligand>
        <name>phosphoenolpyruvate</name>
        <dbReference type="ChEBI" id="CHEBI:58702"/>
    </ligand>
</feature>
<evidence type="ECO:0000256" key="4">
    <source>
        <dbReference type="ARBA" id="ARBA00023134"/>
    </source>
</evidence>
<organism evidence="7 8">
    <name type="scientific">Allosaccharopolyspora coralli</name>
    <dbReference type="NCBI Taxonomy" id="2665642"/>
    <lineage>
        <taxon>Bacteria</taxon>
        <taxon>Bacillati</taxon>
        <taxon>Actinomycetota</taxon>
        <taxon>Actinomycetes</taxon>
        <taxon>Pseudonocardiales</taxon>
        <taxon>Pseudonocardiaceae</taxon>
        <taxon>Allosaccharopolyspora</taxon>
    </lineage>
</organism>
<keyword evidence="8" id="KW-1185">Reference proteome</keyword>
<gene>
    <name evidence="7" type="primary">cofC</name>
    <name evidence="5" type="synonym">fbiD</name>
    <name evidence="7" type="ORF">GIY23_17570</name>
</gene>
<proteinExistence type="inferred from homology"/>
<evidence type="ECO:0000256" key="3">
    <source>
        <dbReference type="ARBA" id="ARBA00022741"/>
    </source>
</evidence>
<dbReference type="SUPFAM" id="SSF53448">
    <property type="entry name" value="Nucleotide-diphospho-sugar transferases"/>
    <property type="match status" value="1"/>
</dbReference>
<comment type="pathway">
    <text evidence="5">Cofactor biosynthesis; coenzyme F420 biosynthesis.</text>
</comment>
<dbReference type="PANTHER" id="PTHR40392:SF1">
    <property type="entry name" value="2-PHOSPHO-L-LACTATE GUANYLYLTRANSFERASE"/>
    <property type="match status" value="1"/>
</dbReference>
<evidence type="ECO:0000256" key="2">
    <source>
        <dbReference type="ARBA" id="ARBA00022695"/>
    </source>
</evidence>
<name>A0A5Q3QB60_9PSEU</name>
<dbReference type="HAMAP" id="MF_02114">
    <property type="entry name" value="CofC"/>
    <property type="match status" value="1"/>
</dbReference>
<evidence type="ECO:0000256" key="1">
    <source>
        <dbReference type="ARBA" id="ARBA00022679"/>
    </source>
</evidence>
<dbReference type="InterPro" id="IPR002835">
    <property type="entry name" value="CofC"/>
</dbReference>
<keyword evidence="3 5" id="KW-0547">Nucleotide-binding</keyword>
<dbReference type="InterPro" id="IPR029044">
    <property type="entry name" value="Nucleotide-diphossugar_trans"/>
</dbReference>
<dbReference type="KEGG" id="sace:GIY23_17570"/>
<evidence type="ECO:0000259" key="6">
    <source>
        <dbReference type="Pfam" id="PF12804"/>
    </source>
</evidence>
<keyword evidence="4 5" id="KW-0342">GTP-binding</keyword>
<keyword evidence="2 5" id="KW-0548">Nucleotidyltransferase</keyword>
<evidence type="ECO:0000313" key="7">
    <source>
        <dbReference type="EMBL" id="QGK71090.1"/>
    </source>
</evidence>
<reference evidence="8" key="1">
    <citation type="submission" date="2019-11" db="EMBL/GenBank/DDBJ databases">
        <title>The complete genome sequence of Saccharopolyspora sp. E2A.</title>
        <authorList>
            <person name="Zhang G."/>
        </authorList>
    </citation>
    <scope>NUCLEOTIDE SEQUENCE [LARGE SCALE GENOMIC DNA]</scope>
    <source>
        <strain evidence="8">E2A</strain>
    </source>
</reference>
<dbReference type="PANTHER" id="PTHR40392">
    <property type="entry name" value="2-PHOSPHO-L-LACTATE GUANYLYLTRANSFERASE"/>
    <property type="match status" value="1"/>
</dbReference>
<sequence>MTAVQLLVPIKPLSLAKSRLTGLSLRGGAHADLVLACARDTVAAARAADGVADVAVVTTDPAVAAAFEADGVPVVPELSRQGLNAALLDAETGLRDRAERLGALQADLPALRPSELAGALRRAGDDRAFCADRHGTGTTLLLAAPGERLTPAFGAGSAGAHLDSGAKPLDGPWESLRCDVDTAVDLAAAAALGLGPRTRALYAG</sequence>
<dbReference type="Proteomes" id="UP000371041">
    <property type="component" value="Chromosome"/>
</dbReference>